<organism evidence="1 2">
    <name type="scientific">Oryzias melastigma</name>
    <name type="common">Marine medaka</name>
    <dbReference type="NCBI Taxonomy" id="30732"/>
    <lineage>
        <taxon>Eukaryota</taxon>
        <taxon>Metazoa</taxon>
        <taxon>Chordata</taxon>
        <taxon>Craniata</taxon>
        <taxon>Vertebrata</taxon>
        <taxon>Euteleostomi</taxon>
        <taxon>Actinopterygii</taxon>
        <taxon>Neopterygii</taxon>
        <taxon>Teleostei</taxon>
        <taxon>Neoteleostei</taxon>
        <taxon>Acanthomorphata</taxon>
        <taxon>Ovalentaria</taxon>
        <taxon>Atherinomorphae</taxon>
        <taxon>Beloniformes</taxon>
        <taxon>Adrianichthyidae</taxon>
        <taxon>Oryziinae</taxon>
        <taxon>Oryzias</taxon>
    </lineage>
</organism>
<dbReference type="GO" id="GO:0042775">
    <property type="term" value="P:mitochondrial ATP synthesis coupled electron transport"/>
    <property type="evidence" value="ECO:0007669"/>
    <property type="project" value="TreeGrafter"/>
</dbReference>
<dbReference type="Ensembl" id="ENSOMET00000033983.1">
    <property type="protein sequence ID" value="ENSOMEP00000015432.1"/>
    <property type="gene ID" value="ENSOMEG00000017019.1"/>
</dbReference>
<dbReference type="PANTHER" id="PTHR17117">
    <property type="entry name" value="NADH-UBIQUINONE OXIDOREDUCTASE"/>
    <property type="match status" value="1"/>
</dbReference>
<sequence>TVSLKLPLRFCAPLQGLQADRWGLLRSPSAASFCTKTEDPTKPGKKKKAAVKSKVLALAEPFDNTTYKNYQHHSYNPYTFADLDLEMAKYRLPQPSSGRPSPQH</sequence>
<dbReference type="GO" id="GO:0045271">
    <property type="term" value="C:respiratory chain complex I"/>
    <property type="evidence" value="ECO:0007669"/>
    <property type="project" value="InterPro"/>
</dbReference>
<reference evidence="1" key="2">
    <citation type="submission" date="2025-09" db="UniProtKB">
        <authorList>
            <consortium name="Ensembl"/>
        </authorList>
    </citation>
    <scope>IDENTIFICATION</scope>
</reference>
<proteinExistence type="predicted"/>
<dbReference type="AlphaFoldDB" id="A0A3B3CEF3"/>
<evidence type="ECO:0000313" key="2">
    <source>
        <dbReference type="Proteomes" id="UP000261560"/>
    </source>
</evidence>
<dbReference type="GeneTree" id="ENSGT00390000012196"/>
<dbReference type="PaxDb" id="30732-ENSOMEP00000015432"/>
<keyword evidence="2" id="KW-1185">Reference proteome</keyword>
<protein>
    <submittedName>
        <fullName evidence="1">Uncharacterized protein</fullName>
    </submittedName>
</protein>
<dbReference type="InterPro" id="IPR026193">
    <property type="entry name" value="NDUFV3"/>
</dbReference>
<dbReference type="OMA" id="CLQVEIW"/>
<dbReference type="STRING" id="30732.ENSOMEP00000015432"/>
<dbReference type="GO" id="GO:0005739">
    <property type="term" value="C:mitochondrion"/>
    <property type="evidence" value="ECO:0007669"/>
    <property type="project" value="InterPro"/>
</dbReference>
<dbReference type="PANTHER" id="PTHR17117:SF3">
    <property type="entry name" value="NADH DEHYDROGENASE [UBIQUINONE] FLAVOPROTEIN 3, MITOCHONDRIAL"/>
    <property type="match status" value="1"/>
</dbReference>
<evidence type="ECO:0000313" key="1">
    <source>
        <dbReference type="Ensembl" id="ENSOMEP00000015432.1"/>
    </source>
</evidence>
<dbReference type="Pfam" id="PF15880">
    <property type="entry name" value="NDUFV3"/>
    <property type="match status" value="1"/>
</dbReference>
<reference evidence="1" key="1">
    <citation type="submission" date="2025-08" db="UniProtKB">
        <authorList>
            <consortium name="Ensembl"/>
        </authorList>
    </citation>
    <scope>IDENTIFICATION</scope>
</reference>
<name>A0A3B3CEF3_ORYME</name>
<dbReference type="Proteomes" id="UP000261560">
    <property type="component" value="Unplaced"/>
</dbReference>
<accession>A0A3B3CEF3</accession>